<dbReference type="HOGENOM" id="CLU_1524577_0_0_1"/>
<dbReference type="VEuPathDB" id="HostDB:ENSBTAG00000012957"/>
<protein>
    <submittedName>
        <fullName evidence="3 4">SERPINE1 mRNA binding protein 1</fullName>
    </submittedName>
</protein>
<evidence type="ECO:0000313" key="6">
    <source>
        <dbReference type="VGNC" id="VGNC:34461"/>
    </source>
</evidence>
<reference evidence="4 5" key="2">
    <citation type="submission" date="2018-03" db="EMBL/GenBank/DDBJ databases">
        <title>ARS-UCD1.2.</title>
        <authorList>
            <person name="Rosen B.D."/>
            <person name="Bickhart D.M."/>
            <person name="Koren S."/>
            <person name="Schnabel R.D."/>
            <person name="Hall R."/>
            <person name="Zimin A."/>
            <person name="Dreischer C."/>
            <person name="Schultheiss S."/>
            <person name="Schroeder S.G."/>
            <person name="Elsik C.G."/>
            <person name="Couldrey C."/>
            <person name="Liu G.E."/>
            <person name="Van Tassell C.P."/>
            <person name="Phillippy A.M."/>
            <person name="Smith T.P.L."/>
            <person name="Medrano J.F."/>
        </authorList>
    </citation>
    <scope>NUCLEOTIDE SEQUENCE [LARGE SCALE GENOMIC DNA]</scope>
    <source>
        <strain evidence="4 5">Hereford</strain>
    </source>
</reference>
<feature type="compositionally biased region" description="Basic and acidic residues" evidence="1">
    <location>
        <begin position="89"/>
        <end position="107"/>
    </location>
</feature>
<reference evidence="4" key="3">
    <citation type="submission" date="2025-05" db="UniProtKB">
        <authorList>
            <consortium name="Ensembl"/>
        </authorList>
    </citation>
    <scope>IDENTIFICATION</scope>
    <source>
        <strain evidence="4">Hereford</strain>
    </source>
</reference>
<dbReference type="Ensembl" id="ENSBTAT00000043537.3">
    <property type="protein sequence ID" value="ENSBTAP00000041101.1"/>
    <property type="gene ID" value="ENSBTAG00000012957.8"/>
</dbReference>
<dbReference type="Proteomes" id="UP000009136">
    <property type="component" value="Chromosome 3"/>
</dbReference>
<evidence type="ECO:0000259" key="2">
    <source>
        <dbReference type="Pfam" id="PF16174"/>
    </source>
</evidence>
<evidence type="ECO:0007829" key="7">
    <source>
        <dbReference type="PeptideAtlas" id="Q2KJD1"/>
    </source>
</evidence>
<evidence type="ECO:0000313" key="5">
    <source>
        <dbReference type="Proteomes" id="UP000009136"/>
    </source>
</evidence>
<feature type="compositionally biased region" description="Low complexity" evidence="1">
    <location>
        <begin position="144"/>
        <end position="159"/>
    </location>
</feature>
<dbReference type="AlphaFoldDB" id="Q2KJD1"/>
<feature type="region of interest" description="Disordered" evidence="1">
    <location>
        <begin position="31"/>
        <end position="176"/>
    </location>
</feature>
<keyword evidence="7" id="KW-1267">Proteomics identification</keyword>
<feature type="compositionally biased region" description="Basic and acidic residues" evidence="1">
    <location>
        <begin position="32"/>
        <end position="41"/>
    </location>
</feature>
<dbReference type="OrthoDB" id="6022699at2759"/>
<proteinExistence type="evidence at protein level"/>
<feature type="compositionally biased region" description="Basic and acidic residues" evidence="1">
    <location>
        <begin position="70"/>
        <end position="80"/>
    </location>
</feature>
<evidence type="ECO:0000313" key="3">
    <source>
        <dbReference type="EMBL" id="AAI05401.1"/>
    </source>
</evidence>
<dbReference type="VGNC" id="VGNC:34461">
    <property type="gene designation" value="SERBP1"/>
</dbReference>
<keyword evidence="5" id="KW-1185">Reference proteome</keyword>
<evidence type="ECO:0000256" key="1">
    <source>
        <dbReference type="SAM" id="MobiDB-lite"/>
    </source>
</evidence>
<name>Q2KJD1_BOVIN</name>
<feature type="compositionally biased region" description="Low complexity" evidence="1">
    <location>
        <begin position="51"/>
        <end position="68"/>
    </location>
</feature>
<dbReference type="KEGG" id="bta:539060"/>
<organism evidence="3">
    <name type="scientific">Bos taurus</name>
    <name type="common">Bovine</name>
    <dbReference type="NCBI Taxonomy" id="9913"/>
    <lineage>
        <taxon>Eukaryota</taxon>
        <taxon>Metazoa</taxon>
        <taxon>Chordata</taxon>
        <taxon>Craniata</taxon>
        <taxon>Vertebrata</taxon>
        <taxon>Euteleostomi</taxon>
        <taxon>Mammalia</taxon>
        <taxon>Eutheria</taxon>
        <taxon>Laurasiatheria</taxon>
        <taxon>Artiodactyla</taxon>
        <taxon>Ruminantia</taxon>
        <taxon>Pecora</taxon>
        <taxon>Bovidae</taxon>
        <taxon>Bovinae</taxon>
        <taxon>Bos</taxon>
    </lineage>
</organism>
<feature type="domain" description="Intracellular hyaluronan-binding protein 4 N-terminal" evidence="2">
    <location>
        <begin position="5"/>
        <end position="129"/>
    </location>
</feature>
<reference evidence="3" key="1">
    <citation type="submission" date="2005-09" db="EMBL/GenBank/DDBJ databases">
        <authorList>
            <person name="Moore S."/>
            <person name="Alexander L."/>
            <person name="Brownstein M."/>
            <person name="Guan L."/>
            <person name="Lobo S."/>
            <person name="Meng Y."/>
            <person name="Tanaguchi M."/>
            <person name="Wang Z."/>
            <person name="Yu J."/>
            <person name="Prange C."/>
            <person name="Schreiber K."/>
            <person name="Shenmen C."/>
            <person name="Wagner L."/>
            <person name="Bala M."/>
            <person name="Barbazuk S."/>
            <person name="Barber S."/>
            <person name="Babakaiff R."/>
            <person name="Beland J."/>
            <person name="Chun E."/>
            <person name="Del Rio L."/>
            <person name="Gibson S."/>
            <person name="Hanson R."/>
            <person name="Kirkpatrick R."/>
            <person name="Liu J."/>
            <person name="Matsuo C."/>
            <person name="Mayo M."/>
            <person name="Santos R.R."/>
            <person name="Stott J."/>
            <person name="Tsai M."/>
            <person name="Wong D."/>
            <person name="Siddiqui A."/>
            <person name="Holt R."/>
            <person name="Jones S.J."/>
            <person name="Marra M.A."/>
        </authorList>
    </citation>
    <scope>NUCLEOTIDE SEQUENCE</scope>
    <source>
        <strain evidence="3">Hereford</strain>
        <tissue evidence="3">Thymus</tissue>
    </source>
</reference>
<evidence type="ECO:0000313" key="4">
    <source>
        <dbReference type="Ensembl" id="ENSBTAP00000041101.1"/>
    </source>
</evidence>
<dbReference type="EMBL" id="BC105400">
    <property type="protein sequence ID" value="AAI05401.1"/>
    <property type="molecule type" value="mRNA"/>
</dbReference>
<accession>Q2KJD1</accession>
<sequence length="176" mass="18444">MPGHLQEGFGCVVTNRFDQLFDDESDPFEVLKAAENKKKEAGGGGVGGPGAKSAAQAAAQTNSNAAGKQLRKESQKDRKNPLPPSVGVVDKKEETQPPVALKKEGLSREAWSGSWEAVAFPPDSLAGERMDRGSVKGATPRSTCSEADSGSSAASSCSELPPQSAALRNKTCWKKT</sequence>
<dbReference type="Bgee" id="ENSBTAG00000012957">
    <property type="expression patterns" value="Expressed in omental fat pad and 108 other cell types or tissues"/>
</dbReference>
<gene>
    <name evidence="3 4 6" type="primary">SERBP1</name>
</gene>
<dbReference type="GeneTree" id="ENSGT00520000055591"/>
<dbReference type="InterPro" id="IPR032381">
    <property type="entry name" value="IHABP4_N"/>
</dbReference>
<dbReference type="Pfam" id="PF16174">
    <property type="entry name" value="IHABP4_N"/>
    <property type="match status" value="1"/>
</dbReference>